<feature type="region of interest" description="Disordered" evidence="1">
    <location>
        <begin position="190"/>
        <end position="214"/>
    </location>
</feature>
<evidence type="ECO:0000313" key="2">
    <source>
        <dbReference type="EMBL" id="GBP28922.1"/>
    </source>
</evidence>
<feature type="compositionally biased region" description="Basic and acidic residues" evidence="1">
    <location>
        <begin position="10"/>
        <end position="20"/>
    </location>
</feature>
<keyword evidence="3" id="KW-1185">Reference proteome</keyword>
<organism evidence="2 3">
    <name type="scientific">Eumeta variegata</name>
    <name type="common">Bagworm moth</name>
    <name type="synonym">Eumeta japonica</name>
    <dbReference type="NCBI Taxonomy" id="151549"/>
    <lineage>
        <taxon>Eukaryota</taxon>
        <taxon>Metazoa</taxon>
        <taxon>Ecdysozoa</taxon>
        <taxon>Arthropoda</taxon>
        <taxon>Hexapoda</taxon>
        <taxon>Insecta</taxon>
        <taxon>Pterygota</taxon>
        <taxon>Neoptera</taxon>
        <taxon>Endopterygota</taxon>
        <taxon>Lepidoptera</taxon>
        <taxon>Glossata</taxon>
        <taxon>Ditrysia</taxon>
        <taxon>Tineoidea</taxon>
        <taxon>Psychidae</taxon>
        <taxon>Oiketicinae</taxon>
        <taxon>Eumeta</taxon>
    </lineage>
</organism>
<evidence type="ECO:0000313" key="3">
    <source>
        <dbReference type="Proteomes" id="UP000299102"/>
    </source>
</evidence>
<reference evidence="2 3" key="1">
    <citation type="journal article" date="2019" name="Commun. Biol.">
        <title>The bagworm genome reveals a unique fibroin gene that provides high tensile strength.</title>
        <authorList>
            <person name="Kono N."/>
            <person name="Nakamura H."/>
            <person name="Ohtoshi R."/>
            <person name="Tomita M."/>
            <person name="Numata K."/>
            <person name="Arakawa K."/>
        </authorList>
    </citation>
    <scope>NUCLEOTIDE SEQUENCE [LARGE SCALE GENOMIC DNA]</scope>
</reference>
<proteinExistence type="predicted"/>
<feature type="region of interest" description="Disordered" evidence="1">
    <location>
        <begin position="1"/>
        <end position="25"/>
    </location>
</feature>
<comment type="caution">
    <text evidence="2">The sequence shown here is derived from an EMBL/GenBank/DDBJ whole genome shotgun (WGS) entry which is preliminary data.</text>
</comment>
<protein>
    <submittedName>
        <fullName evidence="2">Uncharacterized protein</fullName>
    </submittedName>
</protein>
<dbReference type="EMBL" id="BGZK01000213">
    <property type="protein sequence ID" value="GBP28922.1"/>
    <property type="molecule type" value="Genomic_DNA"/>
</dbReference>
<gene>
    <name evidence="2" type="ORF">EVAR_93567_1</name>
</gene>
<dbReference type="AlphaFoldDB" id="A0A4C1USG3"/>
<name>A0A4C1USG3_EUMVA</name>
<evidence type="ECO:0000256" key="1">
    <source>
        <dbReference type="SAM" id="MobiDB-lite"/>
    </source>
</evidence>
<sequence>MSKSLIADTPAERVDYSRNDSDDEQCALSDKWQYERKSRRWSRVVEITPQAQRRLQVIAARALAEREAREARGETEDDEDDSLPTIRVGLVDADGRYTDLDPELSIPLSAPTHSRLNFNLDSDLGFGYFQSAHACTIQRTKLCRSGLPAKDVMRRFNTPPTLPSPARANFTPLRRFPRLTTLIDQSLNSAPRQNKAPKAAIPTPVYQSNRPPNYKDQRAASVYRRLKVIRGALDA</sequence>
<dbReference type="OrthoDB" id="10003330at2759"/>
<accession>A0A4C1USG3</accession>
<dbReference type="Proteomes" id="UP000299102">
    <property type="component" value="Unassembled WGS sequence"/>
</dbReference>